<dbReference type="InterPro" id="IPR020849">
    <property type="entry name" value="Small_GTPase_Ras-type"/>
</dbReference>
<dbReference type="Proteomes" id="UP000238350">
    <property type="component" value="Unassembled WGS sequence"/>
</dbReference>
<dbReference type="OrthoDB" id="5976022at2759"/>
<dbReference type="GO" id="GO:0016020">
    <property type="term" value="C:membrane"/>
    <property type="evidence" value="ECO:0007669"/>
    <property type="project" value="InterPro"/>
</dbReference>
<evidence type="ECO:0000256" key="6">
    <source>
        <dbReference type="ARBA" id="ARBA00023134"/>
    </source>
</evidence>
<keyword evidence="7" id="KW-0472">Membrane</keyword>
<evidence type="ECO:0000256" key="5">
    <source>
        <dbReference type="ARBA" id="ARBA00022842"/>
    </source>
</evidence>
<dbReference type="SUPFAM" id="SSF52540">
    <property type="entry name" value="P-loop containing nucleoside triphosphate hydrolases"/>
    <property type="match status" value="1"/>
</dbReference>
<dbReference type="GO" id="GO:0046872">
    <property type="term" value="F:metal ion binding"/>
    <property type="evidence" value="ECO:0007669"/>
    <property type="project" value="UniProtKB-KW"/>
</dbReference>
<protein>
    <submittedName>
        <fullName evidence="13">GTP-binding protein rhb1</fullName>
    </submittedName>
</protein>
<keyword evidence="14" id="KW-1185">Reference proteome</keyword>
<dbReference type="Gene3D" id="3.40.50.300">
    <property type="entry name" value="P-loop containing nucleotide triphosphate hydrolases"/>
    <property type="match status" value="1"/>
</dbReference>
<dbReference type="FunFam" id="3.40.50.300:FF:000273">
    <property type="entry name" value="GTP-binding protein Rheb homolog"/>
    <property type="match status" value="1"/>
</dbReference>
<dbReference type="PANTHER" id="PTHR24070">
    <property type="entry name" value="RAS, DI-RAS, AND RHEB FAMILY MEMBERS OF SMALL GTPASE SUPERFAMILY"/>
    <property type="match status" value="1"/>
</dbReference>
<dbReference type="STRING" id="45607.A0A2T0FM15"/>
<keyword evidence="6" id="KW-0342">GTP-binding</keyword>
<dbReference type="GeneID" id="36517388"/>
<proteinExistence type="inferred from homology"/>
<dbReference type="AlphaFoldDB" id="A0A2T0FM15"/>
<dbReference type="RefSeq" id="XP_024665965.1">
    <property type="nucleotide sequence ID" value="XM_024810197.1"/>
</dbReference>
<comment type="caution">
    <text evidence="13">The sequence shown here is derived from an EMBL/GenBank/DDBJ whole genome shotgun (WGS) entry which is preliminary data.</text>
</comment>
<dbReference type="GO" id="GO:0003924">
    <property type="term" value="F:GTPase activity"/>
    <property type="evidence" value="ECO:0007669"/>
    <property type="project" value="InterPro"/>
</dbReference>
<dbReference type="SMART" id="SM00174">
    <property type="entry name" value="RHO"/>
    <property type="match status" value="1"/>
</dbReference>
<keyword evidence="3" id="KW-0547">Nucleotide-binding</keyword>
<gene>
    <name evidence="13" type="ORF">B9G98_03640</name>
</gene>
<comment type="similarity">
    <text evidence="10">Belongs to the small GTPase superfamily. Rheb family.</text>
</comment>
<evidence type="ECO:0000256" key="7">
    <source>
        <dbReference type="ARBA" id="ARBA00023136"/>
    </source>
</evidence>
<dbReference type="InterPro" id="IPR027417">
    <property type="entry name" value="P-loop_NTPase"/>
</dbReference>
<dbReference type="EMBL" id="NDIQ01000022">
    <property type="protein sequence ID" value="PRT56020.1"/>
    <property type="molecule type" value="Genomic_DNA"/>
</dbReference>
<evidence type="ECO:0000256" key="3">
    <source>
        <dbReference type="ARBA" id="ARBA00022741"/>
    </source>
</evidence>
<dbReference type="GO" id="GO:0005525">
    <property type="term" value="F:GTP binding"/>
    <property type="evidence" value="ECO:0007669"/>
    <property type="project" value="UniProtKB-KW"/>
</dbReference>
<dbReference type="GO" id="GO:0007165">
    <property type="term" value="P:signal transduction"/>
    <property type="evidence" value="ECO:0007669"/>
    <property type="project" value="InterPro"/>
</dbReference>
<dbReference type="Pfam" id="PF00071">
    <property type="entry name" value="Ras"/>
    <property type="match status" value="1"/>
</dbReference>
<evidence type="ECO:0000256" key="10">
    <source>
        <dbReference type="ARBA" id="ARBA00037969"/>
    </source>
</evidence>
<accession>A0A2T0FM15</accession>
<keyword evidence="2" id="KW-0479">Metal-binding</keyword>
<dbReference type="PROSITE" id="PS51421">
    <property type="entry name" value="RAS"/>
    <property type="match status" value="1"/>
</dbReference>
<evidence type="ECO:0000256" key="12">
    <source>
        <dbReference type="ARBA" id="ARBA00049117"/>
    </source>
</evidence>
<comment type="subcellular location">
    <subcellularLocation>
        <location evidence="11">Endomembrane system</location>
        <topology evidence="11">Lipid-anchor</topology>
        <orientation evidence="11">Cytoplasmic side</orientation>
    </subcellularLocation>
</comment>
<keyword evidence="5" id="KW-0460">Magnesium</keyword>
<reference evidence="13 14" key="1">
    <citation type="submission" date="2017-04" db="EMBL/GenBank/DDBJ databases">
        <title>Genome sequencing of [Candida] sorbophila.</title>
        <authorList>
            <person name="Ahn J.O."/>
        </authorList>
    </citation>
    <scope>NUCLEOTIDE SEQUENCE [LARGE SCALE GENOMIC DNA]</scope>
    <source>
        <strain evidence="13 14">DS02</strain>
    </source>
</reference>
<dbReference type="SMART" id="SM00173">
    <property type="entry name" value="RAS"/>
    <property type="match status" value="1"/>
</dbReference>
<keyword evidence="9" id="KW-0636">Prenylation</keyword>
<name>A0A2T0FM15_9ASCO</name>
<organism evidence="13 14">
    <name type="scientific">Wickerhamiella sorbophila</name>
    <dbReference type="NCBI Taxonomy" id="45607"/>
    <lineage>
        <taxon>Eukaryota</taxon>
        <taxon>Fungi</taxon>
        <taxon>Dikarya</taxon>
        <taxon>Ascomycota</taxon>
        <taxon>Saccharomycotina</taxon>
        <taxon>Dipodascomycetes</taxon>
        <taxon>Dipodascales</taxon>
        <taxon>Trichomonascaceae</taxon>
        <taxon>Wickerhamiella</taxon>
    </lineage>
</organism>
<evidence type="ECO:0000256" key="9">
    <source>
        <dbReference type="ARBA" id="ARBA00023289"/>
    </source>
</evidence>
<dbReference type="SMART" id="SM00175">
    <property type="entry name" value="RAB"/>
    <property type="match status" value="1"/>
</dbReference>
<keyword evidence="8" id="KW-0449">Lipoprotein</keyword>
<dbReference type="NCBIfam" id="TIGR00231">
    <property type="entry name" value="small_GTP"/>
    <property type="match status" value="1"/>
</dbReference>
<evidence type="ECO:0000256" key="8">
    <source>
        <dbReference type="ARBA" id="ARBA00023288"/>
    </source>
</evidence>
<keyword evidence="4" id="KW-0378">Hydrolase</keyword>
<sequence length="186" mass="20781">MPEPTRVRKIAVVGSRAVGKSSMIVQFVEEHFVESYYPTIENQFNKTIKIRGQEYNVEILDTAGQDEFSIINQKHLIGVDGFILAYSVTNRSTFEMVSIIYDKILNYSGADSVPAVIVGNKTDLELQRQVSEEEGKALADELKCGFTETSARLNEHVSKAFELLVMAIEKKNNPKAVQEAKGCTIM</sequence>
<evidence type="ECO:0000256" key="2">
    <source>
        <dbReference type="ARBA" id="ARBA00022723"/>
    </source>
</evidence>
<keyword evidence="1" id="KW-0488">Methylation</keyword>
<evidence type="ECO:0000256" key="11">
    <source>
        <dbReference type="ARBA" id="ARBA00046278"/>
    </source>
</evidence>
<dbReference type="PRINTS" id="PR00449">
    <property type="entry name" value="RASTRNSFRMNG"/>
</dbReference>
<dbReference type="CDD" id="cd04137">
    <property type="entry name" value="RheB"/>
    <property type="match status" value="1"/>
</dbReference>
<dbReference type="InterPro" id="IPR005225">
    <property type="entry name" value="Small_GTP-bd"/>
</dbReference>
<dbReference type="PROSITE" id="PS51419">
    <property type="entry name" value="RAB"/>
    <property type="match status" value="1"/>
</dbReference>
<evidence type="ECO:0000256" key="4">
    <source>
        <dbReference type="ARBA" id="ARBA00022801"/>
    </source>
</evidence>
<evidence type="ECO:0000313" key="13">
    <source>
        <dbReference type="EMBL" id="PRT56020.1"/>
    </source>
</evidence>
<evidence type="ECO:0000313" key="14">
    <source>
        <dbReference type="Proteomes" id="UP000238350"/>
    </source>
</evidence>
<dbReference type="PROSITE" id="PS51420">
    <property type="entry name" value="RHO"/>
    <property type="match status" value="1"/>
</dbReference>
<dbReference type="InterPro" id="IPR001806">
    <property type="entry name" value="Small_GTPase"/>
</dbReference>
<comment type="catalytic activity">
    <reaction evidence="12">
        <text>GTP + H2O = GDP + phosphate + H(+)</text>
        <dbReference type="Rhea" id="RHEA:19669"/>
        <dbReference type="ChEBI" id="CHEBI:15377"/>
        <dbReference type="ChEBI" id="CHEBI:15378"/>
        <dbReference type="ChEBI" id="CHEBI:37565"/>
        <dbReference type="ChEBI" id="CHEBI:43474"/>
        <dbReference type="ChEBI" id="CHEBI:58189"/>
    </reaction>
    <physiologicalReaction direction="left-to-right" evidence="12">
        <dbReference type="Rhea" id="RHEA:19670"/>
    </physiologicalReaction>
</comment>
<dbReference type="GO" id="GO:0012505">
    <property type="term" value="C:endomembrane system"/>
    <property type="evidence" value="ECO:0007669"/>
    <property type="project" value="UniProtKB-SubCell"/>
</dbReference>
<evidence type="ECO:0000256" key="1">
    <source>
        <dbReference type="ARBA" id="ARBA00022481"/>
    </source>
</evidence>